<comment type="caution">
    <text evidence="1">The sequence shown here is derived from an EMBL/GenBank/DDBJ whole genome shotgun (WGS) entry which is preliminary data.</text>
</comment>
<name>A0A645DK94_9ZZZZ</name>
<sequence>MLVLLWRATVHAVELGQGKVALAVLGRAHFAFDHVAGVQVETAHLAGRDVDVVRAGGEAGVGAAQKAEAVGQDFQHAVGKHLFAGLGALFDDGEHQLLLAHAADVFDLKLFSLLEDFRHVQCLEFV</sequence>
<dbReference type="AlphaFoldDB" id="A0A645DK94"/>
<proteinExistence type="predicted"/>
<accession>A0A645DK94</accession>
<dbReference type="EMBL" id="VSSQ01037078">
    <property type="protein sequence ID" value="MPM89685.1"/>
    <property type="molecule type" value="Genomic_DNA"/>
</dbReference>
<protein>
    <submittedName>
        <fullName evidence="1">Uncharacterized protein</fullName>
    </submittedName>
</protein>
<gene>
    <name evidence="1" type="ORF">SDC9_136797</name>
</gene>
<reference evidence="1" key="1">
    <citation type="submission" date="2019-08" db="EMBL/GenBank/DDBJ databases">
        <authorList>
            <person name="Kucharzyk K."/>
            <person name="Murdoch R.W."/>
            <person name="Higgins S."/>
            <person name="Loffler F."/>
        </authorList>
    </citation>
    <scope>NUCLEOTIDE SEQUENCE</scope>
</reference>
<evidence type="ECO:0000313" key="1">
    <source>
        <dbReference type="EMBL" id="MPM89685.1"/>
    </source>
</evidence>
<organism evidence="1">
    <name type="scientific">bioreactor metagenome</name>
    <dbReference type="NCBI Taxonomy" id="1076179"/>
    <lineage>
        <taxon>unclassified sequences</taxon>
        <taxon>metagenomes</taxon>
        <taxon>ecological metagenomes</taxon>
    </lineage>
</organism>